<dbReference type="PANTHER" id="PTHR45955:SF1">
    <property type="entry name" value="PHOSPHOACETYLGLUCOSAMINE MUTASE"/>
    <property type="match status" value="1"/>
</dbReference>
<evidence type="ECO:0000256" key="7">
    <source>
        <dbReference type="ARBA" id="ARBA00022842"/>
    </source>
</evidence>
<dbReference type="GO" id="GO:0071555">
    <property type="term" value="P:cell wall organization"/>
    <property type="evidence" value="ECO:0007669"/>
    <property type="project" value="UniProtKB-KW"/>
</dbReference>
<dbReference type="RefSeq" id="XP_016633782.1">
    <property type="nucleotide sequence ID" value="XM_016774802.1"/>
</dbReference>
<evidence type="ECO:0000259" key="20">
    <source>
        <dbReference type="Pfam" id="PF21404"/>
    </source>
</evidence>
<dbReference type="PANTHER" id="PTHR45955">
    <property type="entry name" value="PHOSPHOACETYLGLUCOSAMINE MUTASE"/>
    <property type="match status" value="1"/>
</dbReference>
<dbReference type="EMBL" id="KN848068">
    <property type="protein sequence ID" value="KIX99659.1"/>
    <property type="molecule type" value="Genomic_DNA"/>
</dbReference>
<dbReference type="VEuPathDB" id="FungiDB:Z520_04294"/>
<dbReference type="Pfam" id="PF21404">
    <property type="entry name" value="AMG1_III"/>
    <property type="match status" value="1"/>
</dbReference>
<feature type="binding site" evidence="17">
    <location>
        <position position="338"/>
    </location>
    <ligand>
        <name>Mg(2+)</name>
        <dbReference type="ChEBI" id="CHEBI:18420"/>
    </ligand>
</feature>
<feature type="binding site" evidence="16">
    <location>
        <begin position="559"/>
        <end position="563"/>
    </location>
    <ligand>
        <name>substrate</name>
    </ligand>
</feature>
<evidence type="ECO:0000259" key="19">
    <source>
        <dbReference type="Pfam" id="PF02878"/>
    </source>
</evidence>
<evidence type="ECO:0000256" key="13">
    <source>
        <dbReference type="ARBA" id="ARBA00059527"/>
    </source>
</evidence>
<dbReference type="Proteomes" id="UP000053411">
    <property type="component" value="Unassembled WGS sequence"/>
</dbReference>
<comment type="catalytic activity">
    <reaction evidence="1 14">
        <text>N-acetyl-alpha-D-glucosamine 1-phosphate = N-acetyl-D-glucosamine 6-phosphate</text>
        <dbReference type="Rhea" id="RHEA:23804"/>
        <dbReference type="ChEBI" id="CHEBI:57513"/>
        <dbReference type="ChEBI" id="CHEBI:57776"/>
        <dbReference type="EC" id="5.4.2.3"/>
    </reaction>
</comment>
<dbReference type="InterPro" id="IPR005843">
    <property type="entry name" value="A-D-PHexomutase_C"/>
</dbReference>
<dbReference type="InterPro" id="IPR016055">
    <property type="entry name" value="A-D-PHexomutase_a/b/a-I/II/III"/>
</dbReference>
<evidence type="ECO:0000256" key="5">
    <source>
        <dbReference type="ARBA" id="ARBA00022553"/>
    </source>
</evidence>
<protein>
    <recommendedName>
        <fullName evidence="4 14">Phosphoacetylglucosamine mutase</fullName>
        <shortName evidence="14">PAGM</shortName>
        <ecNumber evidence="4 14">5.4.2.3</ecNumber>
    </recommendedName>
    <alternativeName>
        <fullName evidence="12 14">Acetylglucosamine phosphomutase</fullName>
    </alternativeName>
    <alternativeName>
        <fullName evidence="11 14">N-acetylglucosamine-phosphate mutase</fullName>
    </alternativeName>
</protein>
<evidence type="ECO:0000256" key="8">
    <source>
        <dbReference type="ARBA" id="ARBA00023235"/>
    </source>
</evidence>
<dbReference type="EC" id="5.4.2.3" evidence="4 14"/>
<feature type="binding site" evidence="17">
    <location>
        <position position="342"/>
    </location>
    <ligand>
        <name>Mg(2+)</name>
        <dbReference type="ChEBI" id="CHEBI:18420"/>
    </ligand>
</feature>
<comment type="cofactor">
    <cofactor evidence="14 17">
        <name>Mg(2+)</name>
        <dbReference type="ChEBI" id="CHEBI:18420"/>
    </cofactor>
    <text evidence="14 17">Binds 1 Mg(2+) ion per subunit.</text>
</comment>
<evidence type="ECO:0000259" key="18">
    <source>
        <dbReference type="Pfam" id="PF00408"/>
    </source>
</evidence>
<dbReference type="PIRSF" id="PIRSF016408">
    <property type="entry name" value="PAGM"/>
    <property type="match status" value="1"/>
</dbReference>
<comment type="function">
    <text evidence="13 14">Catalyzes the conversion of GlcNAc-6-P into GlcNAc-1-P during the synthesis of uridine diphosphate/UDP-GlcNAc, which is a biosynthetic precursor of chitin and also supplies the amino sugars for N-linked oligosaccharides of glycoproteins.</text>
</comment>
<comment type="pathway">
    <text evidence="2 14">Nucleotide-sugar biosynthesis; UDP-N-acetyl-alpha-D-glucosamine biosynthesis; N-acetyl-alpha-D-glucosamine 1-phosphate from alpha-D-glucosamine 6-phosphate (route I): step 2/2.</text>
</comment>
<keyword evidence="7 14" id="KW-0460">Magnesium</keyword>
<feature type="binding site" evidence="16">
    <location>
        <position position="568"/>
    </location>
    <ligand>
        <name>substrate</name>
    </ligand>
</feature>
<feature type="domain" description="Alpha-D-phosphohexomutase alpha/beta/alpha" evidence="19">
    <location>
        <begin position="156"/>
        <end position="219"/>
    </location>
</feature>
<dbReference type="Gene3D" id="3.30.310.50">
    <property type="entry name" value="Alpha-D-phosphohexomutase, C-terminal domain"/>
    <property type="match status" value="1"/>
</dbReference>
<organism evidence="22 23">
    <name type="scientific">Fonsecaea multimorphosa CBS 102226</name>
    <dbReference type="NCBI Taxonomy" id="1442371"/>
    <lineage>
        <taxon>Eukaryota</taxon>
        <taxon>Fungi</taxon>
        <taxon>Dikarya</taxon>
        <taxon>Ascomycota</taxon>
        <taxon>Pezizomycotina</taxon>
        <taxon>Eurotiomycetes</taxon>
        <taxon>Chaetothyriomycetidae</taxon>
        <taxon>Chaetothyriales</taxon>
        <taxon>Herpotrichiellaceae</taxon>
        <taxon>Fonsecaea</taxon>
    </lineage>
</organism>
<evidence type="ECO:0000256" key="4">
    <source>
        <dbReference type="ARBA" id="ARBA00012731"/>
    </source>
</evidence>
<reference evidence="22 23" key="1">
    <citation type="submission" date="2015-01" db="EMBL/GenBank/DDBJ databases">
        <title>The Genome Sequence of Fonsecaea multimorphosa CBS 102226.</title>
        <authorList>
            <consortium name="The Broad Institute Genomics Platform"/>
            <person name="Cuomo C."/>
            <person name="de Hoog S."/>
            <person name="Gorbushina A."/>
            <person name="Stielow B."/>
            <person name="Teixiera M."/>
            <person name="Abouelleil A."/>
            <person name="Chapman S.B."/>
            <person name="Priest M."/>
            <person name="Young S.K."/>
            <person name="Wortman J."/>
            <person name="Nusbaum C."/>
            <person name="Birren B."/>
        </authorList>
    </citation>
    <scope>NUCLEOTIDE SEQUENCE [LARGE SCALE GENOMIC DNA]</scope>
    <source>
        <strain evidence="22 23">CBS 102226</strain>
    </source>
</reference>
<dbReference type="Pfam" id="PF21405">
    <property type="entry name" value="AMG1_II"/>
    <property type="match status" value="1"/>
</dbReference>
<name>A0A0D2K8X6_9EURO</name>
<keyword evidence="23" id="KW-1185">Reference proteome</keyword>
<evidence type="ECO:0000256" key="2">
    <source>
        <dbReference type="ARBA" id="ARBA00004865"/>
    </source>
</evidence>
<evidence type="ECO:0000313" key="23">
    <source>
        <dbReference type="Proteomes" id="UP000053411"/>
    </source>
</evidence>
<feature type="domain" description="Alpha-D-phosphohexomutase C-terminal" evidence="18">
    <location>
        <begin position="514"/>
        <end position="588"/>
    </location>
</feature>
<dbReference type="FunFam" id="3.30.310.50:FF:000003">
    <property type="entry name" value="Phosphoacetylglucosamine mutase"/>
    <property type="match status" value="1"/>
</dbReference>
<dbReference type="InterPro" id="IPR036900">
    <property type="entry name" value="A-D-PHexomutase_C_sf"/>
</dbReference>
<dbReference type="Pfam" id="PF02878">
    <property type="entry name" value="PGM_PMM_I"/>
    <property type="match status" value="2"/>
</dbReference>
<feature type="domain" description="Phosphoacetylglucosamine mutase AMG1" evidence="21">
    <location>
        <begin position="231"/>
        <end position="345"/>
    </location>
</feature>
<dbReference type="SUPFAM" id="SSF53738">
    <property type="entry name" value="Phosphoglucomutase, first 3 domains"/>
    <property type="match status" value="3"/>
</dbReference>
<accession>A0A0D2K8X6</accession>
<dbReference type="FunFam" id="3.40.120.10:FF:000023">
    <property type="entry name" value="Phosphoacetylglucosamine mutase"/>
    <property type="match status" value="1"/>
</dbReference>
<feature type="domain" description="Phosphoacetylglucosamine mutase AMG1" evidence="20">
    <location>
        <begin position="359"/>
        <end position="498"/>
    </location>
</feature>
<dbReference type="CDD" id="cd03086">
    <property type="entry name" value="PGM3"/>
    <property type="match status" value="1"/>
</dbReference>
<feature type="binding site" evidence="16">
    <location>
        <begin position="434"/>
        <end position="436"/>
    </location>
    <ligand>
        <name>substrate</name>
    </ligand>
</feature>
<dbReference type="UniPathway" id="UPA00113">
    <property type="reaction ID" value="UER00530"/>
</dbReference>
<dbReference type="FunFam" id="3.40.120.10:FF:000013">
    <property type="entry name" value="Phosphoacetylglucosamine mutase"/>
    <property type="match status" value="1"/>
</dbReference>
<evidence type="ECO:0000256" key="17">
    <source>
        <dbReference type="PIRSR" id="PIRSR016408-3"/>
    </source>
</evidence>
<feature type="domain" description="Alpha-D-phosphohexomutase alpha/beta/alpha" evidence="19">
    <location>
        <begin position="94"/>
        <end position="130"/>
    </location>
</feature>
<dbReference type="GO" id="GO:0004610">
    <property type="term" value="F:phosphoacetylglucosamine mutase activity"/>
    <property type="evidence" value="ECO:0007669"/>
    <property type="project" value="UniProtKB-UniRule"/>
</dbReference>
<feature type="binding site" description="via phosphate group" evidence="17">
    <location>
        <position position="108"/>
    </location>
    <ligand>
        <name>Mg(2+)</name>
        <dbReference type="ChEBI" id="CHEBI:18420"/>
    </ligand>
</feature>
<dbReference type="GO" id="GO:0006048">
    <property type="term" value="P:UDP-N-acetylglucosamine biosynthetic process"/>
    <property type="evidence" value="ECO:0007669"/>
    <property type="project" value="UniProtKB-UniRule"/>
</dbReference>
<gene>
    <name evidence="22" type="ORF">Z520_04294</name>
</gene>
<evidence type="ECO:0000256" key="3">
    <source>
        <dbReference type="ARBA" id="ARBA00010231"/>
    </source>
</evidence>
<dbReference type="InterPro" id="IPR049022">
    <property type="entry name" value="AMG1_III"/>
</dbReference>
<evidence type="ECO:0000256" key="16">
    <source>
        <dbReference type="PIRSR" id="PIRSR016408-2"/>
    </source>
</evidence>
<feature type="active site" description="Phosphoserine intermediate" evidence="15">
    <location>
        <position position="108"/>
    </location>
</feature>
<dbReference type="InterPro" id="IPR049023">
    <property type="entry name" value="AMG1_II"/>
</dbReference>
<keyword evidence="6 14" id="KW-0479">Metal-binding</keyword>
<dbReference type="GO" id="GO:0000287">
    <property type="term" value="F:magnesium ion binding"/>
    <property type="evidence" value="ECO:0007669"/>
    <property type="project" value="InterPro"/>
</dbReference>
<dbReference type="SUPFAM" id="SSF55957">
    <property type="entry name" value="Phosphoglucomutase, C-terminal domain"/>
    <property type="match status" value="1"/>
</dbReference>
<dbReference type="PROSITE" id="PS00710">
    <property type="entry name" value="PGM_PMM"/>
    <property type="match status" value="1"/>
</dbReference>
<evidence type="ECO:0000259" key="21">
    <source>
        <dbReference type="Pfam" id="PF21405"/>
    </source>
</evidence>
<dbReference type="OrthoDB" id="1928at2759"/>
<dbReference type="AlphaFoldDB" id="A0A0D2K8X6"/>
<evidence type="ECO:0000256" key="15">
    <source>
        <dbReference type="PIRSR" id="PIRSR016408-1"/>
    </source>
</evidence>
<feature type="binding site" evidence="17">
    <location>
        <position position="340"/>
    </location>
    <ligand>
        <name>Mg(2+)</name>
        <dbReference type="ChEBI" id="CHEBI:18420"/>
    </ligand>
</feature>
<evidence type="ECO:0000256" key="12">
    <source>
        <dbReference type="ARBA" id="ARBA00032065"/>
    </source>
</evidence>
<evidence type="ECO:0000256" key="10">
    <source>
        <dbReference type="ARBA" id="ARBA00023316"/>
    </source>
</evidence>
<keyword evidence="10" id="KW-0961">Cell wall biogenesis/degradation</keyword>
<evidence type="ECO:0000256" key="14">
    <source>
        <dbReference type="PIRNR" id="PIRNR016408"/>
    </source>
</evidence>
<dbReference type="Pfam" id="PF00408">
    <property type="entry name" value="PGM_PMM_IV"/>
    <property type="match status" value="1"/>
</dbReference>
<sequence>MSYQDPRESVLNKPKPVIHLPKDLLDRITKGAEPYPIQAGRKYEYGTAGFRMKAYVHPQPHEADTYLPPAHLTCPNVGLDHVIYTVGLIAALRSKKRNATIGIMITASHNPAEDNGVKLVDPMGDMLEQSWEAYATVLANTPSEKLGEEYEKLLNETLISNISQLHERPAKVVFARDTRASGPYLVTALKAALDAVNVEYVDHGLMTTPQLHYIVRCLNTMNSPYAFGEPTEQGYYEKMAKAFKTIMHGRTIQGPITVDCANGVGGPKLKELIKYLPSAKEGGIDIKVVNDDVVKPEALNFEASFFRIAECGADFVKTKQRAPPSSNAKPGDRCCSLDGDADRVVYYYTDEQNTFHLLDGDRIATLGAVFLADMTRVAGIDQKLKIGIVQTAYANGAATEYVEKVLKLPVTITPTGVKHLHHAAARYDIGVYFEANGHGTVLFSENAIKLIRESEPKSPGQKHALDSLRACIDLINQAVGDAISDMLFAEVVLAHKSWTLENWRNTYIDLPNRLVRVVVNDRSIFKAVDAERKLESPKGAQEEIDKYCQMYIKGRAFARASGTEDAVRVYAEAHSKTEAEKLASQVAEVVRKYGTM</sequence>
<dbReference type="GO" id="GO:0005975">
    <property type="term" value="P:carbohydrate metabolic process"/>
    <property type="evidence" value="ECO:0007669"/>
    <property type="project" value="InterPro"/>
</dbReference>
<evidence type="ECO:0000256" key="11">
    <source>
        <dbReference type="ARBA" id="ARBA00031926"/>
    </source>
</evidence>
<evidence type="ECO:0000313" key="22">
    <source>
        <dbReference type="EMBL" id="KIX99659.1"/>
    </source>
</evidence>
<evidence type="ECO:0000256" key="6">
    <source>
        <dbReference type="ARBA" id="ARBA00022723"/>
    </source>
</evidence>
<evidence type="ECO:0000256" key="1">
    <source>
        <dbReference type="ARBA" id="ARBA00000558"/>
    </source>
</evidence>
<comment type="similarity">
    <text evidence="3 14">Belongs to the phosphohexose mutase family.</text>
</comment>
<dbReference type="STRING" id="1442371.A0A0D2K8X6"/>
<dbReference type="InterPro" id="IPR016066">
    <property type="entry name" value="A-D-PHexomutase_CS"/>
</dbReference>
<dbReference type="InterPro" id="IPR005844">
    <property type="entry name" value="A-D-PHexomutase_a/b/a-I"/>
</dbReference>
<dbReference type="GeneID" id="27710040"/>
<proteinExistence type="inferred from homology"/>
<keyword evidence="5" id="KW-0597">Phosphoprotein</keyword>
<keyword evidence="9" id="KW-0119">Carbohydrate metabolism</keyword>
<evidence type="ECO:0000256" key="9">
    <source>
        <dbReference type="ARBA" id="ARBA00023277"/>
    </source>
</evidence>
<keyword evidence="8 14" id="KW-0413">Isomerase</keyword>
<dbReference type="Gene3D" id="3.40.120.10">
    <property type="entry name" value="Alpha-D-Glucose-1,6-Bisphosphate, subunit A, domain 3"/>
    <property type="match status" value="2"/>
</dbReference>
<dbReference type="InterPro" id="IPR016657">
    <property type="entry name" value="PAGM"/>
</dbReference>